<dbReference type="EMBL" id="LGRX02026133">
    <property type="protein sequence ID" value="KAK3251283.1"/>
    <property type="molecule type" value="Genomic_DNA"/>
</dbReference>
<feature type="compositionally biased region" description="Basic and acidic residues" evidence="1">
    <location>
        <begin position="63"/>
        <end position="77"/>
    </location>
</feature>
<dbReference type="AlphaFoldDB" id="A0AAE0CBD6"/>
<protein>
    <submittedName>
        <fullName evidence="2">Uncharacterized protein</fullName>
    </submittedName>
</protein>
<evidence type="ECO:0000313" key="2">
    <source>
        <dbReference type="EMBL" id="KAK3251283.1"/>
    </source>
</evidence>
<evidence type="ECO:0000313" key="3">
    <source>
        <dbReference type="Proteomes" id="UP001190700"/>
    </source>
</evidence>
<feature type="region of interest" description="Disordered" evidence="1">
    <location>
        <begin position="62"/>
        <end position="155"/>
    </location>
</feature>
<feature type="non-terminal residue" evidence="2">
    <location>
        <position position="1"/>
    </location>
</feature>
<keyword evidence="3" id="KW-1185">Reference proteome</keyword>
<sequence>HRIKRSDDGWFTWLWSDSEPLPEADPSEPKPSQRQILLERLVRIDSWMLRIRKHALKMLEQSNTRRDCGDQDADSRPQMHSSGDADDELHSANLHLPLVNLSDSGDAHTEVEETQSDTVTTMPMSPKGKLALRSLGPIISPRTASLSKGSPRSKGRMAIRLAEQIDHIEIG</sequence>
<name>A0AAE0CBD6_9CHLO</name>
<dbReference type="Proteomes" id="UP001190700">
    <property type="component" value="Unassembled WGS sequence"/>
</dbReference>
<gene>
    <name evidence="2" type="ORF">CYMTET_39375</name>
</gene>
<organism evidence="2 3">
    <name type="scientific">Cymbomonas tetramitiformis</name>
    <dbReference type="NCBI Taxonomy" id="36881"/>
    <lineage>
        <taxon>Eukaryota</taxon>
        <taxon>Viridiplantae</taxon>
        <taxon>Chlorophyta</taxon>
        <taxon>Pyramimonadophyceae</taxon>
        <taxon>Pyramimonadales</taxon>
        <taxon>Pyramimonadaceae</taxon>
        <taxon>Cymbomonas</taxon>
    </lineage>
</organism>
<evidence type="ECO:0000256" key="1">
    <source>
        <dbReference type="SAM" id="MobiDB-lite"/>
    </source>
</evidence>
<accession>A0AAE0CBD6</accession>
<comment type="caution">
    <text evidence="2">The sequence shown here is derived from an EMBL/GenBank/DDBJ whole genome shotgun (WGS) entry which is preliminary data.</text>
</comment>
<proteinExistence type="predicted"/>
<reference evidence="2 3" key="1">
    <citation type="journal article" date="2015" name="Genome Biol. Evol.">
        <title>Comparative Genomics of a Bacterivorous Green Alga Reveals Evolutionary Causalities and Consequences of Phago-Mixotrophic Mode of Nutrition.</title>
        <authorList>
            <person name="Burns J.A."/>
            <person name="Paasch A."/>
            <person name="Narechania A."/>
            <person name="Kim E."/>
        </authorList>
    </citation>
    <scope>NUCLEOTIDE SEQUENCE [LARGE SCALE GENOMIC DNA]</scope>
    <source>
        <strain evidence="2 3">PLY_AMNH</strain>
    </source>
</reference>